<protein>
    <submittedName>
        <fullName evidence="1">Uncharacterized protein</fullName>
    </submittedName>
</protein>
<evidence type="ECO:0000313" key="2">
    <source>
        <dbReference type="Proteomes" id="UP000298030"/>
    </source>
</evidence>
<keyword evidence="2" id="KW-1185">Reference proteome</keyword>
<organism evidence="1 2">
    <name type="scientific">Coprinellus micaceus</name>
    <name type="common">Glistening ink-cap mushroom</name>
    <name type="synonym">Coprinus micaceus</name>
    <dbReference type="NCBI Taxonomy" id="71717"/>
    <lineage>
        <taxon>Eukaryota</taxon>
        <taxon>Fungi</taxon>
        <taxon>Dikarya</taxon>
        <taxon>Basidiomycota</taxon>
        <taxon>Agaricomycotina</taxon>
        <taxon>Agaricomycetes</taxon>
        <taxon>Agaricomycetidae</taxon>
        <taxon>Agaricales</taxon>
        <taxon>Agaricineae</taxon>
        <taxon>Psathyrellaceae</taxon>
        <taxon>Coprinellus</taxon>
    </lineage>
</organism>
<name>A0A4Y7TEI3_COPMI</name>
<comment type="caution">
    <text evidence="1">The sequence shown here is derived from an EMBL/GenBank/DDBJ whole genome shotgun (WGS) entry which is preliminary data.</text>
</comment>
<dbReference type="EMBL" id="QPFP01000017">
    <property type="protein sequence ID" value="TEB31939.1"/>
    <property type="molecule type" value="Genomic_DNA"/>
</dbReference>
<dbReference type="AlphaFoldDB" id="A0A4Y7TEI3"/>
<dbReference type="Proteomes" id="UP000298030">
    <property type="component" value="Unassembled WGS sequence"/>
</dbReference>
<accession>A0A4Y7TEI3</accession>
<sequence length="303" mass="33234">MTQDLPATISNLELREPYAGFAVCWVWGPGVALNVWGAQGAQLADRIKIERRPRAREGNASRGHGRDEAVKVGRSTLEILESSMPLTNLSRVGPFSKVQLNRSTKHPRRAVGRQAWQMTAVTCSESASSGQRMRLGVPVCRRTSDICAQSSGVEVLPPCHLDTGEQETENGPWKRGSIRGEAARTYLDGAYMGGIWLSDICPIAVLSENSEPSLQRSSRWAPLACRWSTTSAVEYPAKAKLAGVGTALDLGPNGNANGFGIWNFRQRSRLMVTTPPPPAKIQSHSQCPYFGGEEASCWWWTYY</sequence>
<proteinExistence type="predicted"/>
<reference evidence="1 2" key="1">
    <citation type="journal article" date="2019" name="Nat. Ecol. Evol.">
        <title>Megaphylogeny resolves global patterns of mushroom evolution.</title>
        <authorList>
            <person name="Varga T."/>
            <person name="Krizsan K."/>
            <person name="Foldi C."/>
            <person name="Dima B."/>
            <person name="Sanchez-Garcia M."/>
            <person name="Sanchez-Ramirez S."/>
            <person name="Szollosi G.J."/>
            <person name="Szarkandi J.G."/>
            <person name="Papp V."/>
            <person name="Albert L."/>
            <person name="Andreopoulos W."/>
            <person name="Angelini C."/>
            <person name="Antonin V."/>
            <person name="Barry K.W."/>
            <person name="Bougher N.L."/>
            <person name="Buchanan P."/>
            <person name="Buyck B."/>
            <person name="Bense V."/>
            <person name="Catcheside P."/>
            <person name="Chovatia M."/>
            <person name="Cooper J."/>
            <person name="Damon W."/>
            <person name="Desjardin D."/>
            <person name="Finy P."/>
            <person name="Geml J."/>
            <person name="Haridas S."/>
            <person name="Hughes K."/>
            <person name="Justo A."/>
            <person name="Karasinski D."/>
            <person name="Kautmanova I."/>
            <person name="Kiss B."/>
            <person name="Kocsube S."/>
            <person name="Kotiranta H."/>
            <person name="LaButti K.M."/>
            <person name="Lechner B.E."/>
            <person name="Liimatainen K."/>
            <person name="Lipzen A."/>
            <person name="Lukacs Z."/>
            <person name="Mihaltcheva S."/>
            <person name="Morgado L.N."/>
            <person name="Niskanen T."/>
            <person name="Noordeloos M.E."/>
            <person name="Ohm R.A."/>
            <person name="Ortiz-Santana B."/>
            <person name="Ovrebo C."/>
            <person name="Racz N."/>
            <person name="Riley R."/>
            <person name="Savchenko A."/>
            <person name="Shiryaev A."/>
            <person name="Soop K."/>
            <person name="Spirin V."/>
            <person name="Szebenyi C."/>
            <person name="Tomsovsky M."/>
            <person name="Tulloss R.E."/>
            <person name="Uehling J."/>
            <person name="Grigoriev I.V."/>
            <person name="Vagvolgyi C."/>
            <person name="Papp T."/>
            <person name="Martin F.M."/>
            <person name="Miettinen O."/>
            <person name="Hibbett D.S."/>
            <person name="Nagy L.G."/>
        </authorList>
    </citation>
    <scope>NUCLEOTIDE SEQUENCE [LARGE SCALE GENOMIC DNA]</scope>
    <source>
        <strain evidence="1 2">FP101781</strain>
    </source>
</reference>
<gene>
    <name evidence="1" type="ORF">FA13DRAFT_1709404</name>
</gene>
<evidence type="ECO:0000313" key="1">
    <source>
        <dbReference type="EMBL" id="TEB31939.1"/>
    </source>
</evidence>